<dbReference type="InterPro" id="IPR051198">
    <property type="entry name" value="BchE-like"/>
</dbReference>
<evidence type="ECO:0000313" key="7">
    <source>
        <dbReference type="EMBL" id="SVE04384.1"/>
    </source>
</evidence>
<evidence type="ECO:0000256" key="5">
    <source>
        <dbReference type="ARBA" id="ARBA00023014"/>
    </source>
</evidence>
<dbReference type="SUPFAM" id="SSF52242">
    <property type="entry name" value="Cobalamin (vitamin B12)-binding domain"/>
    <property type="match status" value="1"/>
</dbReference>
<sequence>MNKLDILLINPSLDPARDQKYFKSLKLQDDVERQQSPYLGIAYMIAVAKQHGLKIKYHDMPSCGVTVEEVLNTIKTQKPTLIGLRCFSVQVQEANEIAKLIKKYHPTSNICVGGPHAASIPEETLNEFEGFDFVIGGEVEYV</sequence>
<evidence type="ECO:0000256" key="4">
    <source>
        <dbReference type="ARBA" id="ARBA00023004"/>
    </source>
</evidence>
<dbReference type="PANTHER" id="PTHR43409">
    <property type="entry name" value="ANAEROBIC MAGNESIUM-PROTOPORPHYRIN IX MONOMETHYL ESTER CYCLASE-RELATED"/>
    <property type="match status" value="1"/>
</dbReference>
<dbReference type="InterPro" id="IPR006158">
    <property type="entry name" value="Cobalamin-bd"/>
</dbReference>
<gene>
    <name evidence="7" type="ORF">METZ01_LOCUS457238</name>
</gene>
<dbReference type="GO" id="GO:0031419">
    <property type="term" value="F:cobalamin binding"/>
    <property type="evidence" value="ECO:0007669"/>
    <property type="project" value="InterPro"/>
</dbReference>
<dbReference type="EMBL" id="UINC01190295">
    <property type="protein sequence ID" value="SVE04384.1"/>
    <property type="molecule type" value="Genomic_DNA"/>
</dbReference>
<dbReference type="Gene3D" id="3.40.50.280">
    <property type="entry name" value="Cobalamin-binding domain"/>
    <property type="match status" value="1"/>
</dbReference>
<keyword evidence="5" id="KW-0411">Iron-sulfur</keyword>
<dbReference type="AlphaFoldDB" id="A0A383A9Q6"/>
<organism evidence="7">
    <name type="scientific">marine metagenome</name>
    <dbReference type="NCBI Taxonomy" id="408172"/>
    <lineage>
        <taxon>unclassified sequences</taxon>
        <taxon>metagenomes</taxon>
        <taxon>ecological metagenomes</taxon>
    </lineage>
</organism>
<protein>
    <recommendedName>
        <fullName evidence="6">B12-binding domain-containing protein</fullName>
    </recommendedName>
</protein>
<dbReference type="InterPro" id="IPR036724">
    <property type="entry name" value="Cobalamin-bd_sf"/>
</dbReference>
<evidence type="ECO:0000256" key="3">
    <source>
        <dbReference type="ARBA" id="ARBA00022723"/>
    </source>
</evidence>
<evidence type="ECO:0000256" key="2">
    <source>
        <dbReference type="ARBA" id="ARBA00022691"/>
    </source>
</evidence>
<dbReference type="PROSITE" id="PS51332">
    <property type="entry name" value="B12_BINDING"/>
    <property type="match status" value="1"/>
</dbReference>
<feature type="non-terminal residue" evidence="7">
    <location>
        <position position="142"/>
    </location>
</feature>
<comment type="cofactor">
    <cofactor evidence="1">
        <name>[4Fe-4S] cluster</name>
        <dbReference type="ChEBI" id="CHEBI:49883"/>
    </cofactor>
</comment>
<proteinExistence type="predicted"/>
<evidence type="ECO:0000259" key="6">
    <source>
        <dbReference type="PROSITE" id="PS51332"/>
    </source>
</evidence>
<feature type="domain" description="B12-binding" evidence="6">
    <location>
        <begin position="19"/>
        <end position="142"/>
    </location>
</feature>
<keyword evidence="4" id="KW-0408">Iron</keyword>
<evidence type="ECO:0000256" key="1">
    <source>
        <dbReference type="ARBA" id="ARBA00001966"/>
    </source>
</evidence>
<name>A0A383A9Q6_9ZZZZ</name>
<dbReference type="Pfam" id="PF02310">
    <property type="entry name" value="B12-binding"/>
    <property type="match status" value="1"/>
</dbReference>
<accession>A0A383A9Q6</accession>
<reference evidence="7" key="1">
    <citation type="submission" date="2018-05" db="EMBL/GenBank/DDBJ databases">
        <authorList>
            <person name="Lanie J.A."/>
            <person name="Ng W.-L."/>
            <person name="Kazmierczak K.M."/>
            <person name="Andrzejewski T.M."/>
            <person name="Davidsen T.M."/>
            <person name="Wayne K.J."/>
            <person name="Tettelin H."/>
            <person name="Glass J.I."/>
            <person name="Rusch D."/>
            <person name="Podicherti R."/>
            <person name="Tsui H.-C.T."/>
            <person name="Winkler M.E."/>
        </authorList>
    </citation>
    <scope>NUCLEOTIDE SEQUENCE</scope>
</reference>
<keyword evidence="3" id="KW-0479">Metal-binding</keyword>
<dbReference type="GO" id="GO:0046872">
    <property type="term" value="F:metal ion binding"/>
    <property type="evidence" value="ECO:0007669"/>
    <property type="project" value="UniProtKB-KW"/>
</dbReference>
<dbReference type="CDD" id="cd02068">
    <property type="entry name" value="radical_SAM_B12_BD"/>
    <property type="match status" value="1"/>
</dbReference>
<keyword evidence="2" id="KW-0949">S-adenosyl-L-methionine</keyword>
<dbReference type="GO" id="GO:0051536">
    <property type="term" value="F:iron-sulfur cluster binding"/>
    <property type="evidence" value="ECO:0007669"/>
    <property type="project" value="UniProtKB-KW"/>
</dbReference>